<keyword evidence="3" id="KW-0614">Plasmid</keyword>
<feature type="domain" description="Fe-containing alcohol dehydrogenase-like C-terminal" evidence="2">
    <location>
        <begin position="61"/>
        <end position="110"/>
    </location>
</feature>
<dbReference type="EMBL" id="CP024310">
    <property type="protein sequence ID" value="AUX79403.1"/>
    <property type="molecule type" value="Genomic_DNA"/>
</dbReference>
<dbReference type="Proteomes" id="UP000239340">
    <property type="component" value="Plasmid pSfreNXT3c"/>
</dbReference>
<evidence type="ECO:0000313" key="4">
    <source>
        <dbReference type="Proteomes" id="UP000239340"/>
    </source>
</evidence>
<keyword evidence="1" id="KW-0812">Transmembrane</keyword>
<evidence type="ECO:0000256" key="1">
    <source>
        <dbReference type="SAM" id="Phobius"/>
    </source>
</evidence>
<reference evidence="3 4" key="1">
    <citation type="submission" date="2017-10" db="EMBL/GenBank/DDBJ databases">
        <title>Analysis of the genome sequences of Rhizobium populations associated to common bean (phaseolus vulgaris).</title>
        <authorList>
            <person name="Bustos P."/>
            <person name="Santamaria R.I."/>
            <person name="Miranda-Sanchez F."/>
            <person name="Perez-Carrascal O."/>
            <person name="Juarez S."/>
            <person name="Lozano L."/>
            <person name="Martinez-Flores I."/>
            <person name="Vinuesa P."/>
            <person name="Martinez-Romero E."/>
            <person name="Cevallos M.A."/>
            <person name="Romero D."/>
            <person name="Davila G."/>
            <person name="Gonzalez V."/>
        </authorList>
    </citation>
    <scope>NUCLEOTIDE SEQUENCE [LARGE SCALE GENOMIC DNA]</scope>
    <source>
        <strain evidence="3 4">NXT3</strain>
        <plasmid evidence="4">Plasmid psfrenxt3c</plasmid>
    </source>
</reference>
<dbReference type="AlphaFoldDB" id="A0A2L0HD34"/>
<dbReference type="RefSeq" id="WP_423828013.1">
    <property type="nucleotide sequence ID" value="NZ_CP024310.1"/>
</dbReference>
<evidence type="ECO:0000259" key="2">
    <source>
        <dbReference type="Pfam" id="PF25137"/>
    </source>
</evidence>
<organism evidence="3 4">
    <name type="scientific">Rhizobium fredii</name>
    <name type="common">Sinorhizobium fredii</name>
    <dbReference type="NCBI Taxonomy" id="380"/>
    <lineage>
        <taxon>Bacteria</taxon>
        <taxon>Pseudomonadati</taxon>
        <taxon>Pseudomonadota</taxon>
        <taxon>Alphaproteobacteria</taxon>
        <taxon>Hyphomicrobiales</taxon>
        <taxon>Rhizobiaceae</taxon>
        <taxon>Sinorhizobium/Ensifer group</taxon>
        <taxon>Sinorhizobium</taxon>
    </lineage>
</organism>
<keyword evidence="1" id="KW-1133">Transmembrane helix</keyword>
<dbReference type="InterPro" id="IPR056798">
    <property type="entry name" value="ADH_Fe_C"/>
</dbReference>
<feature type="transmembrane region" description="Helical" evidence="1">
    <location>
        <begin position="26"/>
        <end position="53"/>
    </location>
</feature>
<proteinExistence type="predicted"/>
<dbReference type="Pfam" id="PF25137">
    <property type="entry name" value="ADH_Fe_C"/>
    <property type="match status" value="1"/>
</dbReference>
<keyword evidence="1" id="KW-0472">Membrane</keyword>
<dbReference type="SUPFAM" id="SSF56796">
    <property type="entry name" value="Dehydroquinate synthase-like"/>
    <property type="match status" value="1"/>
</dbReference>
<protein>
    <submittedName>
        <fullName evidence="3">Alcohol dehydrogenase iron-type domain-containing protein</fullName>
    </submittedName>
</protein>
<evidence type="ECO:0000313" key="3">
    <source>
        <dbReference type="EMBL" id="AUX79403.1"/>
    </source>
</evidence>
<dbReference type="Gene3D" id="1.20.1090.10">
    <property type="entry name" value="Dehydroquinate synthase-like - alpha domain"/>
    <property type="match status" value="1"/>
</dbReference>
<sequence>MLGVLASVLRSPPRWATPACLVAPALIGFIAEHISFAVDFTCLPLLFIVVLALSHHAFMPGLQPRLRDVGIGEEHLAGMARHAMKQTQLLLNNPREVTEADALSIYKAAW</sequence>
<accession>A0A2L0HD34</accession>
<gene>
    <name evidence="3" type="ORF">NXT3_PC00227</name>
</gene>
<name>A0A2L0HD34_RHIFR</name>
<geneLocation type="plasmid" evidence="4">
    <name>psfrenxt3c</name>
</geneLocation>